<feature type="transmembrane region" description="Helical" evidence="10">
    <location>
        <begin position="175"/>
        <end position="194"/>
    </location>
</feature>
<evidence type="ECO:0000313" key="11">
    <source>
        <dbReference type="EMBL" id="CAD1841657.1"/>
    </source>
</evidence>
<evidence type="ECO:0000256" key="1">
    <source>
        <dbReference type="ARBA" id="ARBA00004167"/>
    </source>
</evidence>
<dbReference type="FunFam" id="3.80.10.10:FF:000111">
    <property type="entry name" value="LRR receptor-like serine/threonine-protein kinase ERECTA"/>
    <property type="match status" value="1"/>
</dbReference>
<keyword evidence="7 10" id="KW-1133">Transmembrane helix</keyword>
<evidence type="ECO:0000256" key="4">
    <source>
        <dbReference type="ARBA" id="ARBA00022626"/>
    </source>
</evidence>
<comment type="similarity">
    <text evidence="2">Belongs to the RLP family.</text>
</comment>
<evidence type="ECO:0000256" key="3">
    <source>
        <dbReference type="ARBA" id="ARBA00022614"/>
    </source>
</evidence>
<dbReference type="PANTHER" id="PTHR48065">
    <property type="entry name" value="OS10G0469600 PROTEIN"/>
    <property type="match status" value="1"/>
</dbReference>
<evidence type="ECO:0000256" key="9">
    <source>
        <dbReference type="ARBA" id="ARBA00023180"/>
    </source>
</evidence>
<reference evidence="11" key="1">
    <citation type="submission" date="2020-07" db="EMBL/GenBank/DDBJ databases">
        <authorList>
            <person name="Lin J."/>
        </authorList>
    </citation>
    <scope>NUCLEOTIDE SEQUENCE</scope>
</reference>
<keyword evidence="4" id="KW-1070">Brassinosteroid signaling pathway</keyword>
<keyword evidence="6" id="KW-0677">Repeat</keyword>
<dbReference type="PRINTS" id="PR00019">
    <property type="entry name" value="LEURICHRPT"/>
</dbReference>
<name>A0A6V7QFG1_ANACO</name>
<evidence type="ECO:0000256" key="5">
    <source>
        <dbReference type="ARBA" id="ARBA00022692"/>
    </source>
</evidence>
<dbReference type="PANTHER" id="PTHR48065:SF23">
    <property type="entry name" value="LEUCINE-RICH REPEAT-CONTAINING N-TERMINAL PLANT-TYPE DOMAIN-CONTAINING PROTEIN"/>
    <property type="match status" value="1"/>
</dbReference>
<dbReference type="EMBL" id="LR862135">
    <property type="protein sequence ID" value="CAD1841657.1"/>
    <property type="molecule type" value="Genomic_DNA"/>
</dbReference>
<dbReference type="InterPro" id="IPR032675">
    <property type="entry name" value="LRR_dom_sf"/>
</dbReference>
<evidence type="ECO:0000256" key="10">
    <source>
        <dbReference type="SAM" id="Phobius"/>
    </source>
</evidence>
<dbReference type="AlphaFoldDB" id="A0A6V7QFG1"/>
<keyword evidence="5 10" id="KW-0812">Transmembrane</keyword>
<evidence type="ECO:0000256" key="7">
    <source>
        <dbReference type="ARBA" id="ARBA00022989"/>
    </source>
</evidence>
<dbReference type="GO" id="GO:0016020">
    <property type="term" value="C:membrane"/>
    <property type="evidence" value="ECO:0007669"/>
    <property type="project" value="UniProtKB-SubCell"/>
</dbReference>
<keyword evidence="9" id="KW-0325">Glycoprotein</keyword>
<evidence type="ECO:0000256" key="2">
    <source>
        <dbReference type="ARBA" id="ARBA00009592"/>
    </source>
</evidence>
<evidence type="ECO:0000256" key="8">
    <source>
        <dbReference type="ARBA" id="ARBA00023136"/>
    </source>
</evidence>
<sequence>MIASWMDLTDTIVKWKGSLRSLERKNLNIYAYLDSSNNQLSGKIPTALDDLQDLKLLNLSYNKLEGEIPASFGRLIKQESLDLSHNRLNGSIPEAFVNLNELATLDVSNNELTGQIPIGRQMSTMANSSSYANNSGLCGFVIGVPCGFSPATGQVSEPSKEEKDMRRLIWGGMQSGYPFGLLLAVILSYIGGFFHQAPAQHRQHNQRNLRRGA</sequence>
<proteinExistence type="inferred from homology"/>
<dbReference type="SUPFAM" id="SSF52058">
    <property type="entry name" value="L domain-like"/>
    <property type="match status" value="1"/>
</dbReference>
<protein>
    <submittedName>
        <fullName evidence="11">Uncharacterized protein</fullName>
    </submittedName>
</protein>
<organism evidence="11">
    <name type="scientific">Ananas comosus var. bracteatus</name>
    <name type="common">red pineapple</name>
    <dbReference type="NCBI Taxonomy" id="296719"/>
    <lineage>
        <taxon>Eukaryota</taxon>
        <taxon>Viridiplantae</taxon>
        <taxon>Streptophyta</taxon>
        <taxon>Embryophyta</taxon>
        <taxon>Tracheophyta</taxon>
        <taxon>Spermatophyta</taxon>
        <taxon>Magnoliopsida</taxon>
        <taxon>Liliopsida</taxon>
        <taxon>Poales</taxon>
        <taxon>Bromeliaceae</taxon>
        <taxon>Bromelioideae</taxon>
        <taxon>Ananas</taxon>
    </lineage>
</organism>
<dbReference type="GO" id="GO:0009742">
    <property type="term" value="P:brassinosteroid mediated signaling pathway"/>
    <property type="evidence" value="ECO:0007669"/>
    <property type="project" value="UniProtKB-KW"/>
</dbReference>
<dbReference type="InterPro" id="IPR001611">
    <property type="entry name" value="Leu-rich_rpt"/>
</dbReference>
<keyword evidence="8 10" id="KW-0472">Membrane</keyword>
<dbReference type="Pfam" id="PF13855">
    <property type="entry name" value="LRR_8"/>
    <property type="match status" value="1"/>
</dbReference>
<comment type="subcellular location">
    <subcellularLocation>
        <location evidence="1">Membrane</location>
        <topology evidence="1">Single-pass membrane protein</topology>
    </subcellularLocation>
</comment>
<keyword evidence="3" id="KW-0433">Leucine-rich repeat</keyword>
<dbReference type="Gene3D" id="3.80.10.10">
    <property type="entry name" value="Ribonuclease Inhibitor"/>
    <property type="match status" value="1"/>
</dbReference>
<gene>
    <name evidence="11" type="ORF">CB5_LOCUS24868</name>
</gene>
<dbReference type="Pfam" id="PF00560">
    <property type="entry name" value="LRR_1"/>
    <property type="match status" value="1"/>
</dbReference>
<accession>A0A6V7QFG1</accession>
<evidence type="ECO:0000256" key="6">
    <source>
        <dbReference type="ARBA" id="ARBA00022737"/>
    </source>
</evidence>